<protein>
    <submittedName>
        <fullName evidence="1">Uncharacterized protein</fullName>
    </submittedName>
</protein>
<gene>
    <name evidence="1" type="ORF">FHU31_004686</name>
</gene>
<comment type="caution">
    <text evidence="1">The sequence shown here is derived from an EMBL/GenBank/DDBJ whole genome shotgun (WGS) entry which is preliminary data.</text>
</comment>
<keyword evidence="2" id="KW-1185">Reference proteome</keyword>
<reference evidence="1 2" key="1">
    <citation type="submission" date="2020-03" db="EMBL/GenBank/DDBJ databases">
        <title>Sequencing the genomes of 1000 actinobacteria strains.</title>
        <authorList>
            <person name="Klenk H.-P."/>
        </authorList>
    </citation>
    <scope>NUCLEOTIDE SEQUENCE [LARGE SCALE GENOMIC DNA]</scope>
    <source>
        <strain evidence="1 2">DSM 44556</strain>
    </source>
</reference>
<dbReference type="RefSeq" id="WP_167162803.1">
    <property type="nucleotide sequence ID" value="NZ_JAANOW010000002.1"/>
</dbReference>
<proteinExistence type="predicted"/>
<accession>A0A7X5U3E1</accession>
<name>A0A7X5U3E1_9MYCO</name>
<dbReference type="Proteomes" id="UP000547444">
    <property type="component" value="Unassembled WGS sequence"/>
</dbReference>
<evidence type="ECO:0000313" key="2">
    <source>
        <dbReference type="Proteomes" id="UP000547444"/>
    </source>
</evidence>
<sequence>MTGRLWQRNLIGTGVAAVTLTAITWFTLLPAWGDYERTVRPAHVAAAHQPIEVDGLTWSVRNVSRSTTQLGSGAPVPSGTVRMNVVVERSGSPADGIPCTGYLVDGDRSWRAIAGAPCGPATSMEWSFLIPASAEPKAVDLRKPDFSILLRLRL</sequence>
<evidence type="ECO:0000313" key="1">
    <source>
        <dbReference type="EMBL" id="NIH97696.1"/>
    </source>
</evidence>
<dbReference type="EMBL" id="JAANOW010000002">
    <property type="protein sequence ID" value="NIH97696.1"/>
    <property type="molecule type" value="Genomic_DNA"/>
</dbReference>
<organism evidence="1 2">
    <name type="scientific">Mycolicibacterium fluoranthenivorans</name>
    <dbReference type="NCBI Taxonomy" id="258505"/>
    <lineage>
        <taxon>Bacteria</taxon>
        <taxon>Bacillati</taxon>
        <taxon>Actinomycetota</taxon>
        <taxon>Actinomycetes</taxon>
        <taxon>Mycobacteriales</taxon>
        <taxon>Mycobacteriaceae</taxon>
        <taxon>Mycolicibacterium</taxon>
    </lineage>
</organism>
<dbReference type="AlphaFoldDB" id="A0A7X5U3E1"/>